<organism evidence="1 2">
    <name type="scientific">Bacillus aerolatus</name>
    <dbReference type="NCBI Taxonomy" id="2653354"/>
    <lineage>
        <taxon>Bacteria</taxon>
        <taxon>Bacillati</taxon>
        <taxon>Bacillota</taxon>
        <taxon>Bacilli</taxon>
        <taxon>Bacillales</taxon>
        <taxon>Bacillaceae</taxon>
        <taxon>Bacillus</taxon>
    </lineage>
</organism>
<comment type="caution">
    <text evidence="1">The sequence shown here is derived from an EMBL/GenBank/DDBJ whole genome shotgun (WGS) entry which is preliminary data.</text>
</comment>
<keyword evidence="2" id="KW-1185">Reference proteome</keyword>
<sequence length="359" mass="42565">MGQPVLLPEESNLSKKDQQLLQQVRCRTIQLNVNNVTRTKAYLDFYCLYPEVHWAFLGHMVSRNGGWNMTDLRGDLLSRLLNEEKRQAFFTFLERGNWLIFQDAYPQFLLFAESKRRNQNMFYLLPYLNISVFMETIWNYYWKKRDHYILTIALIINEQSYLEKRVIQNSMFKDKVFHTLEFLLQDLLSFNHILFPYCVSGKSERKAALIGLTLHHFGSLHERIMLGKRLYHLLFHNRGQLEKVFRWAVVHPHTGTRKDYWPDIFNDVNEGIPGTIFTRRIKRCQLRKGAVRLYSPRLEFAWKNVEHLPAESGDWLESLSIIDYLQEETKTINGEVAGEYCETLEKLELAAMAKKAIFI</sequence>
<dbReference type="Pfam" id="PF10720">
    <property type="entry name" value="DUF2515"/>
    <property type="match status" value="1"/>
</dbReference>
<accession>A0A6I1FDQ7</accession>
<protein>
    <submittedName>
        <fullName evidence="1">DUF2515 domain-containing protein</fullName>
    </submittedName>
</protein>
<dbReference type="InterPro" id="IPR019658">
    <property type="entry name" value="DUF2515"/>
</dbReference>
<proteinExistence type="predicted"/>
<reference evidence="1 2" key="1">
    <citation type="submission" date="2019-10" db="EMBL/GenBank/DDBJ databases">
        <title>Bacillus aerolatum sp. nov., isolated from bioaerosol of sport playgrounds.</title>
        <authorList>
            <person name="Chen P."/>
            <person name="Zhang G."/>
        </authorList>
    </citation>
    <scope>NUCLEOTIDE SEQUENCE [LARGE SCALE GENOMIC DNA]</scope>
    <source>
        <strain evidence="1 2">CX253</strain>
    </source>
</reference>
<name>A0A6I1FDQ7_9BACI</name>
<dbReference type="EMBL" id="WEIO01000008">
    <property type="protein sequence ID" value="KAB7705630.1"/>
    <property type="molecule type" value="Genomic_DNA"/>
</dbReference>
<evidence type="ECO:0000313" key="1">
    <source>
        <dbReference type="EMBL" id="KAB7705630.1"/>
    </source>
</evidence>
<dbReference type="Proteomes" id="UP000429595">
    <property type="component" value="Unassembled WGS sequence"/>
</dbReference>
<evidence type="ECO:0000313" key="2">
    <source>
        <dbReference type="Proteomes" id="UP000429595"/>
    </source>
</evidence>
<dbReference type="AlphaFoldDB" id="A0A6I1FDQ7"/>
<gene>
    <name evidence="1" type="ORF">F9802_13955</name>
</gene>